<dbReference type="Proteomes" id="UP000181951">
    <property type="component" value="Unassembled WGS sequence"/>
</dbReference>
<accession>A0A1H8SWJ8</accession>
<name>A0A1H8SWJ8_9ACTN</name>
<dbReference type="SUPFAM" id="SSF53098">
    <property type="entry name" value="Ribonuclease H-like"/>
    <property type="match status" value="1"/>
</dbReference>
<sequence length="206" mass="22693">MTALFDLAPPPAALPVAGPRPLVIGLDIAIGTTGVAGHGWTDHVHANAATLHGRFQQQLDGITTFIRSADYVVIEGPAFSKARLMGMDQLAAMRWMVRHELWKRGIPYAVVPPDNRTIYATGRARWKDETGKKLTPAQVKGKVRDNVHARYGVLCEGRWRYDEADAYVLLAMGFDRLGCPLAEVPTTHSRSLDGCDWTEFDKAVAQ</sequence>
<evidence type="ECO:0000313" key="1">
    <source>
        <dbReference type="EMBL" id="SEO82997.1"/>
    </source>
</evidence>
<keyword evidence="2" id="KW-1185">Reference proteome</keyword>
<evidence type="ECO:0000313" key="2">
    <source>
        <dbReference type="Proteomes" id="UP000181951"/>
    </source>
</evidence>
<dbReference type="Gene3D" id="3.30.420.10">
    <property type="entry name" value="Ribonuclease H-like superfamily/Ribonuclease H"/>
    <property type="match status" value="1"/>
</dbReference>
<dbReference type="InterPro" id="IPR012337">
    <property type="entry name" value="RNaseH-like_sf"/>
</dbReference>
<dbReference type="EMBL" id="FODD01000046">
    <property type="protein sequence ID" value="SEO82997.1"/>
    <property type="molecule type" value="Genomic_DNA"/>
</dbReference>
<evidence type="ECO:0008006" key="3">
    <source>
        <dbReference type="Google" id="ProtNLM"/>
    </source>
</evidence>
<gene>
    <name evidence="1" type="ORF">SAMN05216267_104619</name>
</gene>
<dbReference type="STRING" id="310780.SAMN05216267_104619"/>
<reference evidence="1 2" key="1">
    <citation type="submission" date="2016-10" db="EMBL/GenBank/DDBJ databases">
        <authorList>
            <person name="de Groot N.N."/>
        </authorList>
    </citation>
    <scope>NUCLEOTIDE SEQUENCE [LARGE SCALE GENOMIC DNA]</scope>
    <source>
        <strain evidence="1 2">CGMCC 4.2026</strain>
    </source>
</reference>
<dbReference type="AlphaFoldDB" id="A0A1H8SWJ8"/>
<dbReference type="InterPro" id="IPR036397">
    <property type="entry name" value="RNaseH_sf"/>
</dbReference>
<proteinExistence type="predicted"/>
<dbReference type="GO" id="GO:0003676">
    <property type="term" value="F:nucleic acid binding"/>
    <property type="evidence" value="ECO:0007669"/>
    <property type="project" value="InterPro"/>
</dbReference>
<dbReference type="RefSeq" id="WP_069464226.1">
    <property type="nucleotide sequence ID" value="NZ_FODD01000046.1"/>
</dbReference>
<protein>
    <recommendedName>
        <fullName evidence="3">RuvC-like resolvase</fullName>
    </recommendedName>
</protein>
<organism evidence="1 2">
    <name type="scientific">Actinacidiphila rubida</name>
    <dbReference type="NCBI Taxonomy" id="310780"/>
    <lineage>
        <taxon>Bacteria</taxon>
        <taxon>Bacillati</taxon>
        <taxon>Actinomycetota</taxon>
        <taxon>Actinomycetes</taxon>
        <taxon>Kitasatosporales</taxon>
        <taxon>Streptomycetaceae</taxon>
        <taxon>Actinacidiphila</taxon>
    </lineage>
</organism>